<feature type="region of interest" description="Disordered" evidence="6">
    <location>
        <begin position="1"/>
        <end position="58"/>
    </location>
</feature>
<comment type="caution">
    <text evidence="7">The sequence shown here is derived from an EMBL/GenBank/DDBJ whole genome shotgun (WGS) entry which is preliminary data.</text>
</comment>
<feature type="region of interest" description="Disordered" evidence="6">
    <location>
        <begin position="75"/>
        <end position="117"/>
    </location>
</feature>
<keyword evidence="8" id="KW-1185">Reference proteome</keyword>
<evidence type="ECO:0000313" key="7">
    <source>
        <dbReference type="EMBL" id="KAK6915418.1"/>
    </source>
</evidence>
<dbReference type="GO" id="GO:0003677">
    <property type="term" value="F:DNA binding"/>
    <property type="evidence" value="ECO:0007669"/>
    <property type="project" value="UniProtKB-KW"/>
</dbReference>
<dbReference type="PANTHER" id="PTHR46408:SF10">
    <property type="entry name" value="BASIC LEUCINE ZIPPER 63"/>
    <property type="match status" value="1"/>
</dbReference>
<organism evidence="7 8">
    <name type="scientific">Dillenia turbinata</name>
    <dbReference type="NCBI Taxonomy" id="194707"/>
    <lineage>
        <taxon>Eukaryota</taxon>
        <taxon>Viridiplantae</taxon>
        <taxon>Streptophyta</taxon>
        <taxon>Embryophyta</taxon>
        <taxon>Tracheophyta</taxon>
        <taxon>Spermatophyta</taxon>
        <taxon>Magnoliopsida</taxon>
        <taxon>eudicotyledons</taxon>
        <taxon>Gunneridae</taxon>
        <taxon>Pentapetalae</taxon>
        <taxon>Dilleniales</taxon>
        <taxon>Dilleniaceae</taxon>
        <taxon>Dillenia</taxon>
    </lineage>
</organism>
<evidence type="ECO:0000256" key="5">
    <source>
        <dbReference type="ARBA" id="ARBA00023242"/>
    </source>
</evidence>
<keyword evidence="4" id="KW-0804">Transcription</keyword>
<name>A0AAN8UT16_9MAGN</name>
<sequence length="222" mass="23974">MDREWIGGEEKYSEWRNNIGRPLCHSRRKKISSPSSSSSTNTIKQPPPPDSSLSSAMNRSPSEWAFQRFLEEVVAETSYTTSPPPSETTAPVDLPSNPTVDPDSKLLRSDGGGLANNDVIEIKDRQSHENMKIAVDSEEYQAFLRSRLDLACAAVARSRASFGKPQEAVTLADHGPQASATSQLGSQAPPKDDAANLVADVLEVDIGLLYCSMVGAQAISLT</sequence>
<protein>
    <submittedName>
        <fullName evidence="7">Uncharacterized protein</fullName>
    </submittedName>
</protein>
<gene>
    <name evidence="7" type="ORF">RJ641_020535</name>
</gene>
<evidence type="ECO:0000256" key="4">
    <source>
        <dbReference type="ARBA" id="ARBA00023163"/>
    </source>
</evidence>
<proteinExistence type="inferred from homology"/>
<feature type="compositionally biased region" description="Basic and acidic residues" evidence="6">
    <location>
        <begin position="1"/>
        <end position="14"/>
    </location>
</feature>
<keyword evidence="3" id="KW-0238">DNA-binding</keyword>
<keyword evidence="5" id="KW-0539">Nucleus</keyword>
<evidence type="ECO:0000313" key="8">
    <source>
        <dbReference type="Proteomes" id="UP001370490"/>
    </source>
</evidence>
<feature type="compositionally biased region" description="Low complexity" evidence="6">
    <location>
        <begin position="75"/>
        <end position="91"/>
    </location>
</feature>
<evidence type="ECO:0000256" key="1">
    <source>
        <dbReference type="ARBA" id="ARBA00007163"/>
    </source>
</evidence>
<dbReference type="AlphaFoldDB" id="A0AAN8UT16"/>
<evidence type="ECO:0000256" key="6">
    <source>
        <dbReference type="SAM" id="MobiDB-lite"/>
    </source>
</evidence>
<reference evidence="7 8" key="1">
    <citation type="submission" date="2023-12" db="EMBL/GenBank/DDBJ databases">
        <title>A high-quality genome assembly for Dillenia turbinata (Dilleniales).</title>
        <authorList>
            <person name="Chanderbali A."/>
        </authorList>
    </citation>
    <scope>NUCLEOTIDE SEQUENCE [LARGE SCALE GENOMIC DNA]</scope>
    <source>
        <strain evidence="7">LSX21</strain>
        <tissue evidence="7">Leaf</tissue>
    </source>
</reference>
<accession>A0AAN8UT16</accession>
<dbReference type="EMBL" id="JBAMMX010000025">
    <property type="protein sequence ID" value="KAK6915418.1"/>
    <property type="molecule type" value="Genomic_DNA"/>
</dbReference>
<dbReference type="Proteomes" id="UP001370490">
    <property type="component" value="Unassembled WGS sequence"/>
</dbReference>
<evidence type="ECO:0000256" key="3">
    <source>
        <dbReference type="ARBA" id="ARBA00023125"/>
    </source>
</evidence>
<keyword evidence="2" id="KW-0805">Transcription regulation</keyword>
<evidence type="ECO:0000256" key="2">
    <source>
        <dbReference type="ARBA" id="ARBA00023015"/>
    </source>
</evidence>
<comment type="similarity">
    <text evidence="1">Belongs to the bZIP family.</text>
</comment>
<dbReference type="PANTHER" id="PTHR46408">
    <property type="entry name" value="BASIC LEUCINE ZIPPER 63"/>
    <property type="match status" value="1"/>
</dbReference>